<evidence type="ECO:0000313" key="3">
    <source>
        <dbReference type="Proteomes" id="UP000054513"/>
    </source>
</evidence>
<feature type="transmembrane region" description="Helical" evidence="1">
    <location>
        <begin position="197"/>
        <end position="214"/>
    </location>
</feature>
<keyword evidence="1" id="KW-0472">Membrane</keyword>
<gene>
    <name evidence="2" type="ORF">AO287_26450</name>
</gene>
<organism evidence="2 3">
    <name type="scientific">Pseudomonas savastanoi</name>
    <name type="common">Pseudomonas syringae pv. savastanoi</name>
    <dbReference type="NCBI Taxonomy" id="29438"/>
    <lineage>
        <taxon>Bacteria</taxon>
        <taxon>Pseudomonadati</taxon>
        <taxon>Pseudomonadota</taxon>
        <taxon>Gammaproteobacteria</taxon>
        <taxon>Pseudomonadales</taxon>
        <taxon>Pseudomonadaceae</taxon>
        <taxon>Pseudomonas</taxon>
    </lineage>
</organism>
<feature type="transmembrane region" description="Helical" evidence="1">
    <location>
        <begin position="167"/>
        <end position="185"/>
    </location>
</feature>
<evidence type="ECO:0000313" key="2">
    <source>
        <dbReference type="EMBL" id="KTC62408.1"/>
    </source>
</evidence>
<dbReference type="AlphaFoldDB" id="A0AAW3M6I6"/>
<accession>A0AAW3M6I6</accession>
<dbReference type="EMBL" id="LKCI01000001">
    <property type="protein sequence ID" value="KTC62408.1"/>
    <property type="molecule type" value="Genomic_DNA"/>
</dbReference>
<reference evidence="2 3" key="1">
    <citation type="submission" date="2015-09" db="EMBL/GenBank/DDBJ databases">
        <title>Genome sequence of ICMP 19499.</title>
        <authorList>
            <person name="Visnovsky S.B."/>
            <person name="Lu A."/>
            <person name="Panda P."/>
            <person name="Pitman A.R."/>
        </authorList>
    </citation>
    <scope>NUCLEOTIDE SEQUENCE [LARGE SCALE GENOMIC DNA]</scope>
    <source>
        <strain evidence="2 3">ICMP 19499</strain>
    </source>
</reference>
<keyword evidence="1" id="KW-0812">Transmembrane</keyword>
<feature type="transmembrane region" description="Helical" evidence="1">
    <location>
        <begin position="242"/>
        <end position="265"/>
    </location>
</feature>
<proteinExistence type="predicted"/>
<feature type="transmembrane region" description="Helical" evidence="1">
    <location>
        <begin position="127"/>
        <end position="147"/>
    </location>
</feature>
<dbReference type="RefSeq" id="WP_058399728.1">
    <property type="nucleotide sequence ID" value="NZ_LKCI01000001.1"/>
</dbReference>
<dbReference type="Proteomes" id="UP000054513">
    <property type="component" value="Unassembled WGS sequence"/>
</dbReference>
<feature type="transmembrane region" description="Helical" evidence="1">
    <location>
        <begin position="96"/>
        <end position="115"/>
    </location>
</feature>
<evidence type="ECO:0000256" key="1">
    <source>
        <dbReference type="SAM" id="Phobius"/>
    </source>
</evidence>
<keyword evidence="1" id="KW-1133">Transmembrane helix</keyword>
<comment type="caution">
    <text evidence="2">The sequence shown here is derived from an EMBL/GenBank/DDBJ whole genome shotgun (WGS) entry which is preliminary data.</text>
</comment>
<protein>
    <submittedName>
        <fullName evidence="2">Uncharacterized protein</fullName>
    </submittedName>
</protein>
<name>A0AAW3M6I6_PSESS</name>
<sequence length="272" mass="30384">MYIGYERKDFKVQKKGSNWKFLVGAAAGAFVAYRSLKNSKPPIELGKPNDVNLAAPQILDNPKQAKETVTDLTPKASKNPENGGEYYFGHLPVQNFVTALIVAMIFKWLGLGMTLSFLNDNASIDNLFAGGAVISWSLIIYAFSLLFNKTLCCVRLFQSMLTTNIKFFFDVALFASAFLVVKLLAEKNYSCESFMPFAFLLLSIIGMNHVFLMLQGKDSSTVAAAKWLDKANPFFKKINFKLPVWIILALTGLFSIILYAVFSFVRVPFNIC</sequence>